<dbReference type="Pfam" id="PF12796">
    <property type="entry name" value="Ank_2"/>
    <property type="match status" value="2"/>
</dbReference>
<feature type="compositionally biased region" description="Low complexity" evidence="4">
    <location>
        <begin position="215"/>
        <end position="227"/>
    </location>
</feature>
<dbReference type="PANTHER" id="PTHR24189">
    <property type="entry name" value="MYOTROPHIN"/>
    <property type="match status" value="1"/>
</dbReference>
<dbReference type="InterPro" id="IPR002110">
    <property type="entry name" value="Ankyrin_rpt"/>
</dbReference>
<keyword evidence="6" id="KW-1185">Reference proteome</keyword>
<proteinExistence type="predicted"/>
<dbReference type="OrthoDB" id="539213at2759"/>
<feature type="repeat" description="ANK" evidence="3">
    <location>
        <begin position="411"/>
        <end position="443"/>
    </location>
</feature>
<dbReference type="AlphaFoldDB" id="A0A6A6SK15"/>
<dbReference type="SUPFAM" id="SSF48403">
    <property type="entry name" value="Ankyrin repeat"/>
    <property type="match status" value="1"/>
</dbReference>
<evidence type="ECO:0000256" key="3">
    <source>
        <dbReference type="PROSITE-ProRule" id="PRU00023"/>
    </source>
</evidence>
<feature type="repeat" description="ANK" evidence="3">
    <location>
        <begin position="380"/>
        <end position="412"/>
    </location>
</feature>
<dbReference type="InterPro" id="IPR050745">
    <property type="entry name" value="Multifunctional_regulatory"/>
</dbReference>
<protein>
    <submittedName>
        <fullName evidence="5">Ankyrin</fullName>
    </submittedName>
</protein>
<evidence type="ECO:0000313" key="5">
    <source>
        <dbReference type="EMBL" id="KAF2647331.1"/>
    </source>
</evidence>
<feature type="compositionally biased region" description="Basic and acidic residues" evidence="4">
    <location>
        <begin position="192"/>
        <end position="204"/>
    </location>
</feature>
<evidence type="ECO:0000256" key="1">
    <source>
        <dbReference type="ARBA" id="ARBA00022737"/>
    </source>
</evidence>
<evidence type="ECO:0000256" key="4">
    <source>
        <dbReference type="SAM" id="MobiDB-lite"/>
    </source>
</evidence>
<evidence type="ECO:0000313" key="6">
    <source>
        <dbReference type="Proteomes" id="UP000799324"/>
    </source>
</evidence>
<name>A0A6A6SK15_9PLEO</name>
<feature type="compositionally biased region" description="Low complexity" evidence="4">
    <location>
        <begin position="166"/>
        <end position="184"/>
    </location>
</feature>
<dbReference type="PROSITE" id="PS50088">
    <property type="entry name" value="ANK_REPEAT"/>
    <property type="match status" value="4"/>
</dbReference>
<sequence length="578" mass="63513">MAELQTVSAACGLVRTTWSAVVLCKDVIHAQRDARLLWDRSKTLFQLTQLLDDLIHRRRKRKSSVAEPLDASVILVIESAVKNCNNVLVEMVRKSFNLAAEDDIGIVRRIGSSMSFTLSATTIARLESQLQSAVGSMQLAIAMVNSLDGTRMFEILDRIEGLLRKSSTPGEESSTSTLPELATSHVPHHTRHDSGIEIIKDETHPGGSRSVIADSPNSSDLSSKSLQLRGAKDPVHFGQSPTSSHIQDFEDELRAIIDGLDKVEEPSLYNMRNKDTHLVLNTLRHCRSLDLADPDRETTTQQYVEISDDSVQLNHRIQGCSSSEYDVLLDNARDVDERDIEGVTALMRAASCKCGNRCFPCFGPLKMLISRGADLDIAVRGETALHLSVKTKNLEAARLLIGSGADVDASSPQSPLSLAVRHNQPAMVEALIRAGANPNVVDDQNWSLVHHAVDRNRQGALVALIEATQATGGNVDIDSRCEMDWTPLMHLAENRPENIECAELLLRYGADVNATDVSGYSALWYAIQGAPTSKRVRYVQLLLDRGADVEFVKRRAPRRMCAFPSIGQRGAAVNERSM</sequence>
<feature type="repeat" description="ANK" evidence="3">
    <location>
        <begin position="518"/>
        <end position="554"/>
    </location>
</feature>
<gene>
    <name evidence="5" type="ORF">K491DRAFT_784789</name>
</gene>
<dbReference type="InterPro" id="IPR036770">
    <property type="entry name" value="Ankyrin_rpt-contain_sf"/>
</dbReference>
<dbReference type="PROSITE" id="PS50297">
    <property type="entry name" value="ANK_REP_REGION"/>
    <property type="match status" value="2"/>
</dbReference>
<feature type="region of interest" description="Disordered" evidence="4">
    <location>
        <begin position="166"/>
        <end position="227"/>
    </location>
</feature>
<dbReference type="PANTHER" id="PTHR24189:SF63">
    <property type="entry name" value="ANKYRIN"/>
    <property type="match status" value="1"/>
</dbReference>
<keyword evidence="2 3" id="KW-0040">ANK repeat</keyword>
<dbReference type="SMART" id="SM00248">
    <property type="entry name" value="ANK"/>
    <property type="match status" value="6"/>
</dbReference>
<organism evidence="5 6">
    <name type="scientific">Lophiostoma macrostomum CBS 122681</name>
    <dbReference type="NCBI Taxonomy" id="1314788"/>
    <lineage>
        <taxon>Eukaryota</taxon>
        <taxon>Fungi</taxon>
        <taxon>Dikarya</taxon>
        <taxon>Ascomycota</taxon>
        <taxon>Pezizomycotina</taxon>
        <taxon>Dothideomycetes</taxon>
        <taxon>Pleosporomycetidae</taxon>
        <taxon>Pleosporales</taxon>
        <taxon>Lophiostomataceae</taxon>
        <taxon>Lophiostoma</taxon>
    </lineage>
</organism>
<dbReference type="EMBL" id="MU004633">
    <property type="protein sequence ID" value="KAF2647331.1"/>
    <property type="molecule type" value="Genomic_DNA"/>
</dbReference>
<dbReference type="PRINTS" id="PR01415">
    <property type="entry name" value="ANKYRIN"/>
</dbReference>
<reference evidence="5" key="1">
    <citation type="journal article" date="2020" name="Stud. Mycol.">
        <title>101 Dothideomycetes genomes: a test case for predicting lifestyles and emergence of pathogens.</title>
        <authorList>
            <person name="Haridas S."/>
            <person name="Albert R."/>
            <person name="Binder M."/>
            <person name="Bloem J."/>
            <person name="Labutti K."/>
            <person name="Salamov A."/>
            <person name="Andreopoulos B."/>
            <person name="Baker S."/>
            <person name="Barry K."/>
            <person name="Bills G."/>
            <person name="Bluhm B."/>
            <person name="Cannon C."/>
            <person name="Castanera R."/>
            <person name="Culley D."/>
            <person name="Daum C."/>
            <person name="Ezra D."/>
            <person name="Gonzalez J."/>
            <person name="Henrissat B."/>
            <person name="Kuo A."/>
            <person name="Liang C."/>
            <person name="Lipzen A."/>
            <person name="Lutzoni F."/>
            <person name="Magnuson J."/>
            <person name="Mondo S."/>
            <person name="Nolan M."/>
            <person name="Ohm R."/>
            <person name="Pangilinan J."/>
            <person name="Park H.-J."/>
            <person name="Ramirez L."/>
            <person name="Alfaro M."/>
            <person name="Sun H."/>
            <person name="Tritt A."/>
            <person name="Yoshinaga Y."/>
            <person name="Zwiers L.-H."/>
            <person name="Turgeon B."/>
            <person name="Goodwin S."/>
            <person name="Spatafora J."/>
            <person name="Crous P."/>
            <person name="Grigoriev I."/>
        </authorList>
    </citation>
    <scope>NUCLEOTIDE SEQUENCE</scope>
    <source>
        <strain evidence="5">CBS 122681</strain>
    </source>
</reference>
<keyword evidence="1" id="KW-0677">Repeat</keyword>
<dbReference type="Gene3D" id="1.25.40.20">
    <property type="entry name" value="Ankyrin repeat-containing domain"/>
    <property type="match status" value="2"/>
</dbReference>
<evidence type="ECO:0000256" key="2">
    <source>
        <dbReference type="ARBA" id="ARBA00023043"/>
    </source>
</evidence>
<feature type="repeat" description="ANK" evidence="3">
    <location>
        <begin position="483"/>
        <end position="517"/>
    </location>
</feature>
<dbReference type="Proteomes" id="UP000799324">
    <property type="component" value="Unassembled WGS sequence"/>
</dbReference>
<accession>A0A6A6SK15</accession>